<protein>
    <submittedName>
        <fullName evidence="8">Lysosomal Pro-X carboxypeptidase</fullName>
    </submittedName>
</protein>
<feature type="transmembrane region" description="Helical" evidence="7">
    <location>
        <begin position="70"/>
        <end position="92"/>
    </location>
</feature>
<name>A0A2P6V8M9_9CHLO</name>
<evidence type="ECO:0000256" key="2">
    <source>
        <dbReference type="ARBA" id="ARBA00022670"/>
    </source>
</evidence>
<keyword evidence="4" id="KW-0378">Hydrolase</keyword>
<keyword evidence="3" id="KW-0732">Signal</keyword>
<keyword evidence="7" id="KW-0812">Transmembrane</keyword>
<evidence type="ECO:0000256" key="6">
    <source>
        <dbReference type="SAM" id="MobiDB-lite"/>
    </source>
</evidence>
<keyword evidence="9" id="KW-1185">Reference proteome</keyword>
<dbReference type="SUPFAM" id="SSF53474">
    <property type="entry name" value="alpha/beta-Hydrolases"/>
    <property type="match status" value="1"/>
</dbReference>
<dbReference type="GO" id="GO:0070008">
    <property type="term" value="F:serine-type exopeptidase activity"/>
    <property type="evidence" value="ECO:0007669"/>
    <property type="project" value="InterPro"/>
</dbReference>
<proteinExistence type="inferred from homology"/>
<keyword evidence="7" id="KW-0472">Membrane</keyword>
<evidence type="ECO:0000256" key="5">
    <source>
        <dbReference type="ARBA" id="ARBA00023180"/>
    </source>
</evidence>
<dbReference type="PANTHER" id="PTHR11010:SF38">
    <property type="entry name" value="LYSOSOMAL PRO-X CARBOXYPEPTIDASE"/>
    <property type="match status" value="1"/>
</dbReference>
<evidence type="ECO:0000313" key="8">
    <source>
        <dbReference type="EMBL" id="PSC70433.1"/>
    </source>
</evidence>
<dbReference type="AlphaFoldDB" id="A0A2P6V8M9"/>
<gene>
    <name evidence="8" type="ORF">C2E20_6204</name>
</gene>
<keyword evidence="8" id="KW-0121">Carboxypeptidase</keyword>
<evidence type="ECO:0000313" key="9">
    <source>
        <dbReference type="Proteomes" id="UP000239649"/>
    </source>
</evidence>
<dbReference type="OrthoDB" id="2130629at2759"/>
<evidence type="ECO:0000256" key="7">
    <source>
        <dbReference type="SAM" id="Phobius"/>
    </source>
</evidence>
<feature type="region of interest" description="Disordered" evidence="6">
    <location>
        <begin position="304"/>
        <end position="324"/>
    </location>
</feature>
<dbReference type="GO" id="GO:0008239">
    <property type="term" value="F:dipeptidyl-peptidase activity"/>
    <property type="evidence" value="ECO:0007669"/>
    <property type="project" value="TreeGrafter"/>
</dbReference>
<dbReference type="GO" id="GO:0004180">
    <property type="term" value="F:carboxypeptidase activity"/>
    <property type="evidence" value="ECO:0007669"/>
    <property type="project" value="UniProtKB-KW"/>
</dbReference>
<dbReference type="Gene3D" id="3.40.50.1820">
    <property type="entry name" value="alpha/beta hydrolase"/>
    <property type="match status" value="1"/>
</dbReference>
<dbReference type="Pfam" id="PF05577">
    <property type="entry name" value="Peptidase_S28"/>
    <property type="match status" value="1"/>
</dbReference>
<comment type="similarity">
    <text evidence="1">Belongs to the peptidase S28 family.</text>
</comment>
<reference evidence="8 9" key="1">
    <citation type="journal article" date="2018" name="Plant J.">
        <title>Genome sequences of Chlorella sorokiniana UTEX 1602 and Micractinium conductrix SAG 241.80: implications to maltose excretion by a green alga.</title>
        <authorList>
            <person name="Arriola M.B."/>
            <person name="Velmurugan N."/>
            <person name="Zhang Y."/>
            <person name="Plunkett M.H."/>
            <person name="Hondzo H."/>
            <person name="Barney B.M."/>
        </authorList>
    </citation>
    <scope>NUCLEOTIDE SEQUENCE [LARGE SCALE GENOMIC DNA]</scope>
    <source>
        <strain evidence="8 9">SAG 241.80</strain>
    </source>
</reference>
<keyword evidence="7" id="KW-1133">Transmembrane helix</keyword>
<dbReference type="InterPro" id="IPR008758">
    <property type="entry name" value="Peptidase_S28"/>
</dbReference>
<organism evidence="8 9">
    <name type="scientific">Micractinium conductrix</name>
    <dbReference type="NCBI Taxonomy" id="554055"/>
    <lineage>
        <taxon>Eukaryota</taxon>
        <taxon>Viridiplantae</taxon>
        <taxon>Chlorophyta</taxon>
        <taxon>core chlorophytes</taxon>
        <taxon>Trebouxiophyceae</taxon>
        <taxon>Chlorellales</taxon>
        <taxon>Chlorellaceae</taxon>
        <taxon>Chlorella clade</taxon>
        <taxon>Micractinium</taxon>
    </lineage>
</organism>
<dbReference type="STRING" id="554055.A0A2P6V8M9"/>
<comment type="caution">
    <text evidence="8">The sequence shown here is derived from an EMBL/GenBank/DDBJ whole genome shotgun (WGS) entry which is preliminary data.</text>
</comment>
<feature type="transmembrane region" description="Helical" evidence="7">
    <location>
        <begin position="112"/>
        <end position="132"/>
    </location>
</feature>
<feature type="transmembrane region" description="Helical" evidence="7">
    <location>
        <begin position="144"/>
        <end position="162"/>
    </location>
</feature>
<accession>A0A2P6V8M9</accession>
<keyword evidence="2" id="KW-0645">Protease</keyword>
<dbReference type="EMBL" id="LHPF02000020">
    <property type="protein sequence ID" value="PSC70433.1"/>
    <property type="molecule type" value="Genomic_DNA"/>
</dbReference>
<keyword evidence="5" id="KW-0325">Glycoprotein</keyword>
<dbReference type="Gene3D" id="1.20.120.980">
    <property type="entry name" value="Serine carboxypeptidase S28, SKS domain"/>
    <property type="match status" value="1"/>
</dbReference>
<dbReference type="Proteomes" id="UP000239649">
    <property type="component" value="Unassembled WGS sequence"/>
</dbReference>
<sequence length="783" mass="85172">MEALVPPADVDSVPAHAHLWLKAEEQADWVTFKTQVPALVLGSFVAFNVLSALSIRIINRKKTIKAASNCALLQHGATAATHALLCLAAASYASMHRELGRCGGRSFCWDDMAGRMLTVHAGFALYEILFWQNNASLVQPWNEMIFLHNLLTLLTALASLMYPCRLTLLVLPVQQMLAIATLADCARRTAAVYGASWGLRFKLQLGFMLGQGVRALGGIGVSAFTYWWIRQNNLWKFELPEGMSALNSVYGMLMLAGGIIQALIYLKWVGAALAMTNDLIEGVQGGKKGGAAAAAAGGAATPSKKKETLVAGGRTRSAKKERQRRWATTKTFEQRYFFCDEHWAPGGAIFFYLGNEADVTLYLNNTGLMWELAPRHQALLVFPEHRYYGQSKPFEPKKLRKHMHWLTTEQAMADYAQLLWELKEELGDPDVPVIGFGGSYGGMLGAWFRMKYPHLMDGVIAASAPIWTYLGESPPSDSGAFARIVTQDASAEGGSVPACADNVDVGGTDDGRRAIGVAMRLCPESSLDSQDDVTALRDWAASAWDYLAMGNYPFPSSYIVNGALPPLPAFPVRAACEHLASPDLPSDPAGLLGALGRAVGVFYNHTGDLACLSFKEGPNPETDEDSKFWGYQYCTEQWMPFSKDGEHDMFWSEPWDNDAAVAACKETWGVTPRPLWATVQWGGKKLGAASNIVFSNGLLDPWSGGGVLGNVSAAKDVVAVIIPEGAHHLDLMFSNPADPPSVKEARAVEESYIAKWISEARNRPALPPLLHSAAYMAARSSEA</sequence>
<dbReference type="InterPro" id="IPR029058">
    <property type="entry name" value="AB_hydrolase_fold"/>
</dbReference>
<feature type="transmembrane region" description="Helical" evidence="7">
    <location>
        <begin position="38"/>
        <end position="58"/>
    </location>
</feature>
<feature type="transmembrane region" description="Helical" evidence="7">
    <location>
        <begin position="207"/>
        <end position="229"/>
    </location>
</feature>
<dbReference type="GO" id="GO:0006508">
    <property type="term" value="P:proteolysis"/>
    <property type="evidence" value="ECO:0007669"/>
    <property type="project" value="UniProtKB-KW"/>
</dbReference>
<dbReference type="InterPro" id="IPR042269">
    <property type="entry name" value="Ser_carbopepase_S28_SKS"/>
</dbReference>
<evidence type="ECO:0000256" key="1">
    <source>
        <dbReference type="ARBA" id="ARBA00011079"/>
    </source>
</evidence>
<evidence type="ECO:0000256" key="4">
    <source>
        <dbReference type="ARBA" id="ARBA00022801"/>
    </source>
</evidence>
<evidence type="ECO:0000256" key="3">
    <source>
        <dbReference type="ARBA" id="ARBA00022729"/>
    </source>
</evidence>
<dbReference type="PANTHER" id="PTHR11010">
    <property type="entry name" value="PROTEASE S28 PRO-X CARBOXYPEPTIDASE-RELATED"/>
    <property type="match status" value="1"/>
</dbReference>
<feature type="transmembrane region" description="Helical" evidence="7">
    <location>
        <begin position="249"/>
        <end position="266"/>
    </location>
</feature>